<dbReference type="InterPro" id="IPR036188">
    <property type="entry name" value="FAD/NAD-bd_sf"/>
</dbReference>
<dbReference type="Gene3D" id="1.10.1060.10">
    <property type="entry name" value="Alpha-helical ferredoxin"/>
    <property type="match status" value="1"/>
</dbReference>
<dbReference type="PRINTS" id="PR00469">
    <property type="entry name" value="PNDRDTASEII"/>
</dbReference>
<keyword evidence="4" id="KW-0560">Oxidoreductase</keyword>
<dbReference type="Pfam" id="PF07992">
    <property type="entry name" value="Pyr_redox_2"/>
    <property type="match status" value="1"/>
</dbReference>
<dbReference type="PROSITE" id="PS51379">
    <property type="entry name" value="4FE4S_FER_2"/>
    <property type="match status" value="1"/>
</dbReference>
<dbReference type="Pfam" id="PF14691">
    <property type="entry name" value="Fer4_20"/>
    <property type="match status" value="1"/>
</dbReference>
<comment type="caution">
    <text evidence="14">The sequence shown here is derived from an EMBL/GenBank/DDBJ whole genome shotgun (WGS) entry which is preliminary data.</text>
</comment>
<evidence type="ECO:0000313" key="15">
    <source>
        <dbReference type="Proteomes" id="UP000737171"/>
    </source>
</evidence>
<evidence type="ECO:0000256" key="2">
    <source>
        <dbReference type="ARBA" id="ARBA00022630"/>
    </source>
</evidence>
<evidence type="ECO:0000256" key="4">
    <source>
        <dbReference type="ARBA" id="ARBA00023002"/>
    </source>
</evidence>
<dbReference type="InterPro" id="IPR017896">
    <property type="entry name" value="4Fe4S_Fe-S-bd"/>
</dbReference>
<dbReference type="EC" id="1.3.1.1" evidence="11"/>
<evidence type="ECO:0000313" key="14">
    <source>
        <dbReference type="EMBL" id="NRF66640.1"/>
    </source>
</evidence>
<comment type="catalytic activity">
    <reaction evidence="8">
        <text>5,6-dihydrouracil + NAD(+) = uracil + NADH + H(+)</text>
        <dbReference type="Rhea" id="RHEA:20189"/>
        <dbReference type="ChEBI" id="CHEBI:15378"/>
        <dbReference type="ChEBI" id="CHEBI:15901"/>
        <dbReference type="ChEBI" id="CHEBI:17568"/>
        <dbReference type="ChEBI" id="CHEBI:57540"/>
        <dbReference type="ChEBI" id="CHEBI:57945"/>
        <dbReference type="EC" id="1.3.1.1"/>
    </reaction>
</comment>
<evidence type="ECO:0000256" key="3">
    <source>
        <dbReference type="ARBA" id="ARBA00022643"/>
    </source>
</evidence>
<dbReference type="InterPro" id="IPR028261">
    <property type="entry name" value="DPD_II"/>
</dbReference>
<evidence type="ECO:0000256" key="7">
    <source>
        <dbReference type="ARBA" id="ARBA00047685"/>
    </source>
</evidence>
<evidence type="ECO:0000259" key="13">
    <source>
        <dbReference type="PROSITE" id="PS51379"/>
    </source>
</evidence>
<comment type="catalytic activity">
    <reaction evidence="7">
        <text>5,6-dihydrothymine + NAD(+) = thymine + NADH + H(+)</text>
        <dbReference type="Rhea" id="RHEA:28791"/>
        <dbReference type="ChEBI" id="CHEBI:15378"/>
        <dbReference type="ChEBI" id="CHEBI:17821"/>
        <dbReference type="ChEBI" id="CHEBI:27468"/>
        <dbReference type="ChEBI" id="CHEBI:57540"/>
        <dbReference type="ChEBI" id="CHEBI:57945"/>
        <dbReference type="EC" id="1.3.1.1"/>
    </reaction>
</comment>
<feature type="region of interest" description="Disordered" evidence="12">
    <location>
        <begin position="69"/>
        <end position="93"/>
    </location>
</feature>
<dbReference type="SUPFAM" id="SSF51971">
    <property type="entry name" value="Nucleotide-binding domain"/>
    <property type="match status" value="1"/>
</dbReference>
<dbReference type="SUPFAM" id="SSF46548">
    <property type="entry name" value="alpha-helical ferredoxin"/>
    <property type="match status" value="1"/>
</dbReference>
<organism evidence="14 15">
    <name type="scientific">Pseudaquabacterium terrae</name>
    <dbReference type="NCBI Taxonomy" id="2732868"/>
    <lineage>
        <taxon>Bacteria</taxon>
        <taxon>Pseudomonadati</taxon>
        <taxon>Pseudomonadota</taxon>
        <taxon>Betaproteobacteria</taxon>
        <taxon>Burkholderiales</taxon>
        <taxon>Sphaerotilaceae</taxon>
        <taxon>Pseudaquabacterium</taxon>
    </lineage>
</organism>
<dbReference type="InterPro" id="IPR009051">
    <property type="entry name" value="Helical_ferredxn"/>
</dbReference>
<keyword evidence="3" id="KW-0288">FMN</keyword>
<comment type="cofactor">
    <cofactor evidence="1">
        <name>FMN</name>
        <dbReference type="ChEBI" id="CHEBI:58210"/>
    </cofactor>
</comment>
<evidence type="ECO:0000256" key="5">
    <source>
        <dbReference type="ARBA" id="ARBA00030119"/>
    </source>
</evidence>
<protein>
    <recommendedName>
        <fullName evidence="11">dihydrouracil dehydrogenase (NAD(+))</fullName>
        <ecNumber evidence="11">1.3.1.1</ecNumber>
    </recommendedName>
    <alternativeName>
        <fullName evidence="6">Dihydrothymine dehydrogenase</fullName>
    </alternativeName>
    <alternativeName>
        <fullName evidence="5">Dihydrouracil dehydrogenase</fullName>
    </alternativeName>
</protein>
<gene>
    <name evidence="14" type="ORF">HLB44_06560</name>
</gene>
<keyword evidence="2" id="KW-0285">Flavoprotein</keyword>
<evidence type="ECO:0000256" key="10">
    <source>
        <dbReference type="ARBA" id="ARBA00049714"/>
    </source>
</evidence>
<reference evidence="14 15" key="1">
    <citation type="submission" date="2020-05" db="EMBL/GenBank/DDBJ databases">
        <title>Aquincola sp. isolate from soil.</title>
        <authorList>
            <person name="Han J."/>
            <person name="Kim D.-U."/>
        </authorList>
    </citation>
    <scope>NUCLEOTIDE SEQUENCE [LARGE SCALE GENOMIC DNA]</scope>
    <source>
        <strain evidence="14 15">S2</strain>
    </source>
</reference>
<name>A0ABX2EDQ4_9BURK</name>
<dbReference type="PRINTS" id="PR00368">
    <property type="entry name" value="FADPNR"/>
</dbReference>
<comment type="subunit">
    <text evidence="10">Heterotetramer of 2 PreA and 2 PreT subunits.</text>
</comment>
<feature type="domain" description="4Fe-4S ferredoxin-type" evidence="13">
    <location>
        <begin position="122"/>
        <end position="155"/>
    </location>
</feature>
<dbReference type="EMBL" id="JABRWJ010000002">
    <property type="protein sequence ID" value="NRF66640.1"/>
    <property type="molecule type" value="Genomic_DNA"/>
</dbReference>
<evidence type="ECO:0000256" key="12">
    <source>
        <dbReference type="SAM" id="MobiDB-lite"/>
    </source>
</evidence>
<dbReference type="Proteomes" id="UP000737171">
    <property type="component" value="Unassembled WGS sequence"/>
</dbReference>
<dbReference type="InterPro" id="IPR023753">
    <property type="entry name" value="FAD/NAD-binding_dom"/>
</dbReference>
<dbReference type="PANTHER" id="PTHR43073:SF2">
    <property type="entry name" value="DIHYDROPYRIMIDINE DEHYDROGENASE [NADP(+)]"/>
    <property type="match status" value="1"/>
</dbReference>
<proteinExistence type="predicted"/>
<comment type="function">
    <text evidence="9">Involved in pyrimidine base degradation. Catalyzes physiologically the reduction of uracil to 5,6-dihydrouracil (DHU) by using NADH as a specific cosubstrate. It also catalyzes the reverse reaction and the reduction of thymine to 5,6-dihydrothymine (DHT).</text>
</comment>
<evidence type="ECO:0000256" key="6">
    <source>
        <dbReference type="ARBA" id="ARBA00032722"/>
    </source>
</evidence>
<dbReference type="PANTHER" id="PTHR43073">
    <property type="entry name" value="DIHYDROPYRIMIDINE DEHYDROGENASE [NADP(+)]"/>
    <property type="match status" value="1"/>
</dbReference>
<dbReference type="Gene3D" id="3.50.50.60">
    <property type="entry name" value="FAD/NAD(P)-binding domain"/>
    <property type="match status" value="2"/>
</dbReference>
<evidence type="ECO:0000256" key="9">
    <source>
        <dbReference type="ARBA" id="ARBA00049578"/>
    </source>
</evidence>
<evidence type="ECO:0000256" key="11">
    <source>
        <dbReference type="ARBA" id="ARBA00049728"/>
    </source>
</evidence>
<sequence>MAARPPAPRCLDVLSAAPPRRPLTHRWRTGDAPRRGFVRGRHVARALRNIDRIPDQTVSFAVIPGHLPRPAPPAGAERVSSTLSPAPTTGLDGSAPDIRAGRLSAAQYTQHFGDAAPLLTRTQALVEAERCLYCHDAPCATACPTGIDVPSFIRRIAEDNLRGAAKTILESNPLGGTCARVCPTEVLCEQVCVRTTQQGKPVEIGRLQRYAVDAVMDKPVDALFKRAAPTGQRIGIVGAGPAGLACAFGLARLGHEVVLHDARPKGGGLNEYGLASYKTAGGFAQRELEWLMSLGGITLRCDWRLDSAAQLQALRSEFDAVYLAVGLTRTEPLGLPGEDLAGVRDAVDFIAELLQTPDKAALPIGRRVVVIGGGMTAIDAAVQSKLLGAEEVHMVYRRGPETMGASAAEQDWAQTNGVTIHHWLAPQAMIGDAGRLMAVRFARQRLLDGKLVPDGTHELFSADMLLRAVGQKLDTRTLDGAGLTLQAGRIVADADGRTGAEGLWAGGDCRLGGRDLTVEAVEDGKRAARSIHASLSPSMHI</sequence>
<evidence type="ECO:0000256" key="1">
    <source>
        <dbReference type="ARBA" id="ARBA00001917"/>
    </source>
</evidence>
<evidence type="ECO:0000256" key="8">
    <source>
        <dbReference type="ARBA" id="ARBA00048792"/>
    </source>
</evidence>
<keyword evidence="15" id="KW-1185">Reference proteome</keyword>
<accession>A0ABX2EDQ4</accession>